<dbReference type="Proteomes" id="UP001189429">
    <property type="component" value="Unassembled WGS sequence"/>
</dbReference>
<dbReference type="Pfam" id="PF02492">
    <property type="entry name" value="cobW"/>
    <property type="match status" value="1"/>
</dbReference>
<dbReference type="PANTHER" id="PTHR13748">
    <property type="entry name" value="COBW-RELATED"/>
    <property type="match status" value="1"/>
</dbReference>
<feature type="domain" description="CobW C-terminal" evidence="8">
    <location>
        <begin position="275"/>
        <end position="369"/>
    </location>
</feature>
<evidence type="ECO:0008006" key="11">
    <source>
        <dbReference type="Google" id="ProtNLM"/>
    </source>
</evidence>
<dbReference type="InterPro" id="IPR011629">
    <property type="entry name" value="CobW-like_C"/>
</dbReference>
<dbReference type="CDD" id="cd03112">
    <property type="entry name" value="CobW-like"/>
    <property type="match status" value="1"/>
</dbReference>
<evidence type="ECO:0000256" key="2">
    <source>
        <dbReference type="ARBA" id="ARBA00022801"/>
    </source>
</evidence>
<evidence type="ECO:0000256" key="3">
    <source>
        <dbReference type="ARBA" id="ARBA00023186"/>
    </source>
</evidence>
<dbReference type="Gene3D" id="3.30.1220.10">
    <property type="entry name" value="CobW-like, C-terminal domain"/>
    <property type="match status" value="1"/>
</dbReference>
<dbReference type="InterPro" id="IPR036627">
    <property type="entry name" value="CobW-likC_sf"/>
</dbReference>
<feature type="compositionally biased region" description="Basic and acidic residues" evidence="6">
    <location>
        <begin position="202"/>
        <end position="214"/>
    </location>
</feature>
<evidence type="ECO:0000256" key="5">
    <source>
        <dbReference type="ARBA" id="ARBA00049117"/>
    </source>
</evidence>
<evidence type="ECO:0000256" key="4">
    <source>
        <dbReference type="ARBA" id="ARBA00034320"/>
    </source>
</evidence>
<gene>
    <name evidence="9" type="ORF">PCOR1329_LOCUS32144</name>
</gene>
<dbReference type="SUPFAM" id="SSF90002">
    <property type="entry name" value="Hypothetical protein YjiA, C-terminal domain"/>
    <property type="match status" value="1"/>
</dbReference>
<organism evidence="9 10">
    <name type="scientific">Prorocentrum cordatum</name>
    <dbReference type="NCBI Taxonomy" id="2364126"/>
    <lineage>
        <taxon>Eukaryota</taxon>
        <taxon>Sar</taxon>
        <taxon>Alveolata</taxon>
        <taxon>Dinophyceae</taxon>
        <taxon>Prorocentrales</taxon>
        <taxon>Prorocentraceae</taxon>
        <taxon>Prorocentrum</taxon>
    </lineage>
</organism>
<dbReference type="InterPro" id="IPR003495">
    <property type="entry name" value="CobW/HypB/UreG_nucleotide-bd"/>
</dbReference>
<keyword evidence="3" id="KW-0143">Chaperone</keyword>
<keyword evidence="2" id="KW-0378">Hydrolase</keyword>
<reference evidence="9" key="1">
    <citation type="submission" date="2023-10" db="EMBL/GenBank/DDBJ databases">
        <authorList>
            <person name="Chen Y."/>
            <person name="Shah S."/>
            <person name="Dougan E. K."/>
            <person name="Thang M."/>
            <person name="Chan C."/>
        </authorList>
    </citation>
    <scope>NUCLEOTIDE SEQUENCE [LARGE SCALE GENOMIC DNA]</scope>
</reference>
<dbReference type="Pfam" id="PF07683">
    <property type="entry name" value="CobW_C"/>
    <property type="match status" value="1"/>
</dbReference>
<feature type="compositionally biased region" description="Basic and acidic residues" evidence="6">
    <location>
        <begin position="221"/>
        <end position="248"/>
    </location>
</feature>
<evidence type="ECO:0000259" key="8">
    <source>
        <dbReference type="Pfam" id="PF07683"/>
    </source>
</evidence>
<comment type="similarity">
    <text evidence="4">Belongs to the SIMIBI class G3E GTPase family. ZNG1 subfamily.</text>
</comment>
<evidence type="ECO:0000313" key="10">
    <source>
        <dbReference type="Proteomes" id="UP001189429"/>
    </source>
</evidence>
<dbReference type="Gene3D" id="3.40.50.300">
    <property type="entry name" value="P-loop containing nucleotide triphosphate hydrolases"/>
    <property type="match status" value="1"/>
</dbReference>
<keyword evidence="1" id="KW-0547">Nucleotide-binding</keyword>
<keyword evidence="10" id="KW-1185">Reference proteome</keyword>
<evidence type="ECO:0000313" key="9">
    <source>
        <dbReference type="EMBL" id="CAK0834865.1"/>
    </source>
</evidence>
<feature type="domain" description="CobW/HypB/UreG nucleotide-binding" evidence="7">
    <location>
        <begin position="1"/>
        <end position="164"/>
    </location>
</feature>
<comment type="caution">
    <text evidence="9">The sequence shown here is derived from an EMBL/GenBank/DDBJ whole genome shotgun (WGS) entry which is preliminary data.</text>
</comment>
<dbReference type="InterPro" id="IPR051316">
    <property type="entry name" value="Zinc-reg_GTPase_activator"/>
</dbReference>
<comment type="catalytic activity">
    <reaction evidence="5">
        <text>GTP + H2O = GDP + phosphate + H(+)</text>
        <dbReference type="Rhea" id="RHEA:19669"/>
        <dbReference type="ChEBI" id="CHEBI:15377"/>
        <dbReference type="ChEBI" id="CHEBI:15378"/>
        <dbReference type="ChEBI" id="CHEBI:37565"/>
        <dbReference type="ChEBI" id="CHEBI:43474"/>
        <dbReference type="ChEBI" id="CHEBI:58189"/>
    </reaction>
    <physiologicalReaction direction="left-to-right" evidence="5">
        <dbReference type="Rhea" id="RHEA:19670"/>
    </physiologicalReaction>
</comment>
<evidence type="ECO:0000256" key="6">
    <source>
        <dbReference type="SAM" id="MobiDB-lite"/>
    </source>
</evidence>
<sequence>MKIAIIENEFGEISIDDALLKKEKKSMAEKVLVMDNGCVCCTIRGDLEKGLKEIVGDIANGGGVDAVLIETTGMADPVPIVRTFMQSESISDDLRLDAIVTMADTKNLQTRLDDDVEEGKVNEAYQQIAFADKIILNKLDLITTEEAIQCKDRIRGINKYAKVIGAVKGRIKLSEILNCRAHDMSNFVNIDIEKEAEANVVLDDGHGGGQDDGHGGGSGHGDGHLAGHMDVDSGHDGGGHGGHMEVDGGHGGGGHVATKGHAHSSANKSRHDNRVNSFAVVREGECVPSKLSDWMRMIGALPPERGRIFRIKAILAVKGHPYKHIFHAVMDVSDEDDADMWQEGEKRICKIVFIGKSLDQQFLQNGFEQIFEA</sequence>
<feature type="region of interest" description="Disordered" evidence="6">
    <location>
        <begin position="202"/>
        <end position="273"/>
    </location>
</feature>
<dbReference type="InterPro" id="IPR027417">
    <property type="entry name" value="P-loop_NTPase"/>
</dbReference>
<evidence type="ECO:0000259" key="7">
    <source>
        <dbReference type="Pfam" id="PF02492"/>
    </source>
</evidence>
<dbReference type="SUPFAM" id="SSF52540">
    <property type="entry name" value="P-loop containing nucleoside triphosphate hydrolases"/>
    <property type="match status" value="1"/>
</dbReference>
<accession>A0ABN9SSG8</accession>
<protein>
    <recommendedName>
        <fullName evidence="11">CobW C-terminal domain-containing protein</fullName>
    </recommendedName>
</protein>
<evidence type="ECO:0000256" key="1">
    <source>
        <dbReference type="ARBA" id="ARBA00022741"/>
    </source>
</evidence>
<dbReference type="PANTHER" id="PTHR13748:SF62">
    <property type="entry name" value="COBW DOMAIN-CONTAINING PROTEIN"/>
    <property type="match status" value="1"/>
</dbReference>
<dbReference type="EMBL" id="CAUYUJ010012914">
    <property type="protein sequence ID" value="CAK0834865.1"/>
    <property type="molecule type" value="Genomic_DNA"/>
</dbReference>
<proteinExistence type="inferred from homology"/>
<name>A0ABN9SSG8_9DINO</name>